<protein>
    <submittedName>
        <fullName evidence="2">Uncharacterized protein</fullName>
    </submittedName>
</protein>
<organism evidence="2 3">
    <name type="scientific">Drosophila madeirensis</name>
    <name type="common">Fruit fly</name>
    <dbReference type="NCBI Taxonomy" id="30013"/>
    <lineage>
        <taxon>Eukaryota</taxon>
        <taxon>Metazoa</taxon>
        <taxon>Ecdysozoa</taxon>
        <taxon>Arthropoda</taxon>
        <taxon>Hexapoda</taxon>
        <taxon>Insecta</taxon>
        <taxon>Pterygota</taxon>
        <taxon>Neoptera</taxon>
        <taxon>Endopterygota</taxon>
        <taxon>Diptera</taxon>
        <taxon>Brachycera</taxon>
        <taxon>Muscomorpha</taxon>
        <taxon>Ephydroidea</taxon>
        <taxon>Drosophilidae</taxon>
        <taxon>Drosophila</taxon>
        <taxon>Sophophora</taxon>
    </lineage>
</organism>
<dbReference type="AlphaFoldDB" id="A0AAU9FKP8"/>
<evidence type="ECO:0000256" key="1">
    <source>
        <dbReference type="SAM" id="MobiDB-lite"/>
    </source>
</evidence>
<sequence length="223" mass="25951">MALKKLKKGTKKQAQKLPQSSPRQQSQLKTLFRAKKFKSSPVQAQSQGQVWRRTIVRSKPKQEVQLPRLFRADRRTGLPVDYERTVEQVMHYVNPYIHSQAKRTPEQELEELMTNMFVELMQQGGAQQNACQISQQLRAMLQKGCKRRGSCDWQRGGQCERQMGGQCDYQMDRKLPMNARNENADLSDFYSACKREPQRTASPLAAPTRRSRFNYNQLKLRSN</sequence>
<name>A0AAU9FKP8_DROMD</name>
<keyword evidence="3" id="KW-1185">Reference proteome</keyword>
<gene>
    <name evidence="2" type="ORF">DMAD_13453</name>
</gene>
<dbReference type="Proteomes" id="UP001500889">
    <property type="component" value="Chromosome U"/>
</dbReference>
<feature type="compositionally biased region" description="Basic residues" evidence="1">
    <location>
        <begin position="1"/>
        <end position="14"/>
    </location>
</feature>
<reference evidence="2 3" key="1">
    <citation type="submission" date="2024-02" db="EMBL/GenBank/DDBJ databases">
        <title>A chromosome-level genome assembly of Drosophila madeirensis, a fruit fly species endemic to Madeira island.</title>
        <authorList>
            <person name="Tomihara K."/>
            <person name="Llopart A."/>
            <person name="Yamamoto D."/>
        </authorList>
    </citation>
    <scope>NUCLEOTIDE SEQUENCE [LARGE SCALE GENOMIC DNA]</scope>
    <source>
        <strain evidence="2 3">RF1</strain>
    </source>
</reference>
<evidence type="ECO:0000313" key="3">
    <source>
        <dbReference type="Proteomes" id="UP001500889"/>
    </source>
</evidence>
<dbReference type="EMBL" id="AP029264">
    <property type="protein sequence ID" value="BFF96210.1"/>
    <property type="molecule type" value="Genomic_DNA"/>
</dbReference>
<proteinExistence type="predicted"/>
<accession>A0AAU9FKP8</accession>
<feature type="compositionally biased region" description="Low complexity" evidence="1">
    <location>
        <begin position="15"/>
        <end position="29"/>
    </location>
</feature>
<feature type="region of interest" description="Disordered" evidence="1">
    <location>
        <begin position="1"/>
        <end position="40"/>
    </location>
</feature>
<evidence type="ECO:0000313" key="2">
    <source>
        <dbReference type="EMBL" id="BFF96210.1"/>
    </source>
</evidence>